<dbReference type="Proteomes" id="UP000240509">
    <property type="component" value="Unassembled WGS sequence"/>
</dbReference>
<keyword evidence="2" id="KW-0863">Zinc-finger</keyword>
<gene>
    <name evidence="7" type="ORF">C6Y45_02710</name>
</gene>
<feature type="zinc finger region" description="dksA C4-type" evidence="4">
    <location>
        <begin position="83"/>
        <end position="107"/>
    </location>
</feature>
<feature type="region of interest" description="Disordered" evidence="5">
    <location>
        <begin position="100"/>
        <end position="165"/>
    </location>
</feature>
<dbReference type="PANTHER" id="PTHR33823">
    <property type="entry name" value="RNA POLYMERASE-BINDING TRANSCRIPTION FACTOR DKSA-RELATED"/>
    <property type="match status" value="1"/>
</dbReference>
<feature type="compositionally biased region" description="Basic and acidic residues" evidence="5">
    <location>
        <begin position="126"/>
        <end position="141"/>
    </location>
</feature>
<feature type="region of interest" description="Disordered" evidence="5">
    <location>
        <begin position="20"/>
        <end position="51"/>
    </location>
</feature>
<feature type="compositionally biased region" description="Polar residues" evidence="5">
    <location>
        <begin position="101"/>
        <end position="111"/>
    </location>
</feature>
<proteinExistence type="predicted"/>
<comment type="caution">
    <text evidence="7">The sequence shown here is derived from an EMBL/GenBank/DDBJ whole genome shotgun (WGS) entry which is preliminary data.</text>
</comment>
<accession>A0A2T4UA99</accession>
<dbReference type="AlphaFoldDB" id="A0A2T4UA99"/>
<dbReference type="PROSITE" id="PS51128">
    <property type="entry name" value="ZF_DKSA_2"/>
    <property type="match status" value="1"/>
</dbReference>
<feature type="compositionally biased region" description="Basic and acidic residues" evidence="5">
    <location>
        <begin position="148"/>
        <end position="158"/>
    </location>
</feature>
<evidence type="ECO:0000256" key="5">
    <source>
        <dbReference type="SAM" id="MobiDB-lite"/>
    </source>
</evidence>
<dbReference type="PANTHER" id="PTHR33823:SF4">
    <property type="entry name" value="GENERAL STRESS PROTEIN 16O"/>
    <property type="match status" value="1"/>
</dbReference>
<evidence type="ECO:0000313" key="7">
    <source>
        <dbReference type="EMBL" id="PTL40311.1"/>
    </source>
</evidence>
<evidence type="ECO:0000259" key="6">
    <source>
        <dbReference type="Pfam" id="PF01258"/>
    </source>
</evidence>
<dbReference type="SUPFAM" id="SSF57716">
    <property type="entry name" value="Glucocorticoid receptor-like (DNA-binding domain)"/>
    <property type="match status" value="1"/>
</dbReference>
<keyword evidence="8" id="KW-1185">Reference proteome</keyword>
<evidence type="ECO:0000256" key="1">
    <source>
        <dbReference type="ARBA" id="ARBA00022723"/>
    </source>
</evidence>
<dbReference type="Pfam" id="PF01258">
    <property type="entry name" value="zf-dskA_traR"/>
    <property type="match status" value="1"/>
</dbReference>
<dbReference type="EMBL" id="PZJJ01000002">
    <property type="protein sequence ID" value="PTL40311.1"/>
    <property type="molecule type" value="Genomic_DNA"/>
</dbReference>
<feature type="domain" description="Zinc finger DksA/TraR C4-type" evidence="6">
    <location>
        <begin position="78"/>
        <end position="105"/>
    </location>
</feature>
<dbReference type="Gene3D" id="1.20.120.910">
    <property type="entry name" value="DksA, coiled-coil domain"/>
    <property type="match status" value="1"/>
</dbReference>
<sequence>MDNKNLDYLKQMLLERRSELISRKDNTQAEDTELSNYSNHPGDQGTELTEQHTDLALSKKDEDELYDVEEALAKIEEGTYGICEVSGEEIPFERLEAVPTARTTVDNSSGRTDVGRPVEEDVSEPISEKPEGHRDSLRGEFLEEVENESSKDIQERQTKRNSRNK</sequence>
<evidence type="ECO:0000256" key="3">
    <source>
        <dbReference type="ARBA" id="ARBA00022833"/>
    </source>
</evidence>
<name>A0A2T4UA99_9BACI</name>
<dbReference type="GO" id="GO:0008270">
    <property type="term" value="F:zinc ion binding"/>
    <property type="evidence" value="ECO:0007669"/>
    <property type="project" value="UniProtKB-KW"/>
</dbReference>
<dbReference type="SUPFAM" id="SSF109635">
    <property type="entry name" value="DnaK suppressor protein DksA, alpha-hairpin domain"/>
    <property type="match status" value="1"/>
</dbReference>
<evidence type="ECO:0000313" key="8">
    <source>
        <dbReference type="Proteomes" id="UP000240509"/>
    </source>
</evidence>
<organism evidence="7 8">
    <name type="scientific">Alkalicoccus saliphilus</name>
    <dbReference type="NCBI Taxonomy" id="200989"/>
    <lineage>
        <taxon>Bacteria</taxon>
        <taxon>Bacillati</taxon>
        <taxon>Bacillota</taxon>
        <taxon>Bacilli</taxon>
        <taxon>Bacillales</taxon>
        <taxon>Bacillaceae</taxon>
        <taxon>Alkalicoccus</taxon>
    </lineage>
</organism>
<keyword evidence="1" id="KW-0479">Metal-binding</keyword>
<protein>
    <submittedName>
        <fullName evidence="7">Molecular chaperone DnaK</fullName>
    </submittedName>
</protein>
<dbReference type="InterPro" id="IPR000962">
    <property type="entry name" value="Znf_DskA_TraR"/>
</dbReference>
<evidence type="ECO:0000256" key="2">
    <source>
        <dbReference type="ARBA" id="ARBA00022771"/>
    </source>
</evidence>
<dbReference type="OrthoDB" id="9811543at2"/>
<dbReference type="InterPro" id="IPR037187">
    <property type="entry name" value="DnaK_N"/>
</dbReference>
<keyword evidence="3" id="KW-0862">Zinc</keyword>
<reference evidence="7 8" key="1">
    <citation type="submission" date="2018-03" db="EMBL/GenBank/DDBJ databases">
        <title>Alkalicoccus saliphilus sp. nov., isolated from a mineral pool.</title>
        <authorList>
            <person name="Zhao B."/>
        </authorList>
    </citation>
    <scope>NUCLEOTIDE SEQUENCE [LARGE SCALE GENOMIC DNA]</scope>
    <source>
        <strain evidence="7 8">6AG</strain>
    </source>
</reference>
<evidence type="ECO:0000256" key="4">
    <source>
        <dbReference type="PROSITE-ProRule" id="PRU00510"/>
    </source>
</evidence>
<dbReference type="RefSeq" id="WP_107583489.1">
    <property type="nucleotide sequence ID" value="NZ_PZJJ01000002.1"/>
</dbReference>